<dbReference type="SMART" id="SM00220">
    <property type="entry name" value="S_TKc"/>
    <property type="match status" value="1"/>
</dbReference>
<protein>
    <recommendedName>
        <fullName evidence="1">non-specific serine/threonine protein kinase</fullName>
        <ecNumber evidence="1">2.7.11.1</ecNumber>
    </recommendedName>
</protein>
<dbReference type="GO" id="GO:0050684">
    <property type="term" value="P:regulation of mRNA processing"/>
    <property type="evidence" value="ECO:0007669"/>
    <property type="project" value="TreeGrafter"/>
</dbReference>
<evidence type="ECO:0000256" key="9">
    <source>
        <dbReference type="PROSITE-ProRule" id="PRU10141"/>
    </source>
</evidence>
<dbReference type="RefSeq" id="XP_018137655.1">
    <property type="nucleotide sequence ID" value="XM_018283322.1"/>
</dbReference>
<dbReference type="GO" id="GO:0000245">
    <property type="term" value="P:spliceosomal complex assembly"/>
    <property type="evidence" value="ECO:0007669"/>
    <property type="project" value="TreeGrafter"/>
</dbReference>
<evidence type="ECO:0000256" key="7">
    <source>
        <dbReference type="ARBA" id="ARBA00047899"/>
    </source>
</evidence>
<evidence type="ECO:0000256" key="5">
    <source>
        <dbReference type="ARBA" id="ARBA00022777"/>
    </source>
</evidence>
<gene>
    <name evidence="11" type="ORF">VFPPC_03870</name>
</gene>
<evidence type="ECO:0000256" key="6">
    <source>
        <dbReference type="ARBA" id="ARBA00022840"/>
    </source>
</evidence>
<dbReference type="STRING" id="1380566.A0A179F2J0"/>
<keyword evidence="5 11" id="KW-0418">Kinase</keyword>
<keyword evidence="6 9" id="KW-0067">ATP-binding</keyword>
<comment type="caution">
    <text evidence="11">The sequence shown here is derived from an EMBL/GenBank/DDBJ whole genome shotgun (WGS) entry which is preliminary data.</text>
</comment>
<dbReference type="KEGG" id="pchm:VFPPC_03870"/>
<evidence type="ECO:0000259" key="10">
    <source>
        <dbReference type="PROSITE" id="PS50011"/>
    </source>
</evidence>
<evidence type="ECO:0000313" key="12">
    <source>
        <dbReference type="Proteomes" id="UP000078397"/>
    </source>
</evidence>
<dbReference type="PANTHER" id="PTHR47634:SF9">
    <property type="entry name" value="PROTEIN KINASE DOMAIN-CONTAINING PROTEIN-RELATED"/>
    <property type="match status" value="1"/>
</dbReference>
<dbReference type="EMBL" id="LSBJ02000002">
    <property type="protein sequence ID" value="OAQ59662.1"/>
    <property type="molecule type" value="Genomic_DNA"/>
</dbReference>
<dbReference type="Proteomes" id="UP000078397">
    <property type="component" value="Unassembled WGS sequence"/>
</dbReference>
<accession>A0A179F2J0</accession>
<feature type="domain" description="Protein kinase" evidence="10">
    <location>
        <begin position="39"/>
        <end position="414"/>
    </location>
</feature>
<dbReference type="InterPro" id="IPR000719">
    <property type="entry name" value="Prot_kinase_dom"/>
</dbReference>
<evidence type="ECO:0000313" key="11">
    <source>
        <dbReference type="EMBL" id="OAQ59662.1"/>
    </source>
</evidence>
<comment type="catalytic activity">
    <reaction evidence="8">
        <text>L-seryl-[protein] + ATP = O-phospho-L-seryl-[protein] + ADP + H(+)</text>
        <dbReference type="Rhea" id="RHEA:17989"/>
        <dbReference type="Rhea" id="RHEA-COMP:9863"/>
        <dbReference type="Rhea" id="RHEA-COMP:11604"/>
        <dbReference type="ChEBI" id="CHEBI:15378"/>
        <dbReference type="ChEBI" id="CHEBI:29999"/>
        <dbReference type="ChEBI" id="CHEBI:30616"/>
        <dbReference type="ChEBI" id="CHEBI:83421"/>
        <dbReference type="ChEBI" id="CHEBI:456216"/>
        <dbReference type="EC" id="2.7.11.1"/>
    </reaction>
</comment>
<evidence type="ECO:0000256" key="3">
    <source>
        <dbReference type="ARBA" id="ARBA00022679"/>
    </source>
</evidence>
<dbReference type="Gene3D" id="3.30.200.20">
    <property type="entry name" value="Phosphorylase Kinase, domain 1"/>
    <property type="match status" value="1"/>
</dbReference>
<dbReference type="Gene3D" id="1.10.510.10">
    <property type="entry name" value="Transferase(Phosphotransferase) domain 1"/>
    <property type="match status" value="1"/>
</dbReference>
<evidence type="ECO:0000256" key="2">
    <source>
        <dbReference type="ARBA" id="ARBA00022527"/>
    </source>
</evidence>
<dbReference type="AlphaFoldDB" id="A0A179F2J0"/>
<dbReference type="PROSITE" id="PS50011">
    <property type="entry name" value="PROTEIN_KINASE_DOM"/>
    <property type="match status" value="1"/>
</dbReference>
<evidence type="ECO:0000256" key="4">
    <source>
        <dbReference type="ARBA" id="ARBA00022741"/>
    </source>
</evidence>
<dbReference type="PROSITE" id="PS00107">
    <property type="entry name" value="PROTEIN_KINASE_ATP"/>
    <property type="match status" value="1"/>
</dbReference>
<keyword evidence="3" id="KW-0808">Transferase</keyword>
<feature type="binding site" evidence="9">
    <location>
        <position position="68"/>
    </location>
    <ligand>
        <name>ATP</name>
        <dbReference type="ChEBI" id="CHEBI:30616"/>
    </ligand>
</feature>
<sequence length="429" mass="48049">MVAEHRDQYDWIEGAESLEKYRVGGYHPVMIGDVLNKRYQIVDKLGYGGYSTVWLARDVEQKLYVALKVGISDSRLHETTILRSLSDLGGKAPGHISSDLVASSGYDAIPPLLDEFTVRGPNGTHPCYATAPAQCNLRDASFYHMFRLEVARALTVKLVSAIAYMHSQGYIHGDIHLGNAMLKLPSSLNNLSIEQLYDKYGHPETVDISRVNGGPLPPNVPKKAVLPLYLGKNANEMSLADTQLVLADFGEAFAPASNMRPCEDCRSPLAARPPEARFEPLSPLSFSADIWSLAVAMWNLVAMKPIFSDEFVTPDSVVAQQVDVLGPMPPRWWQRWEQRHQFFDEAGNSTQGEDASPPLGEAFDAWIQKYRKKHNVGVFSEDEKAAFLRLLHRMLSFDPQNRPTAMEVLMSDWVVNWAKPDFERSMKEV</sequence>
<dbReference type="GeneID" id="28847316"/>
<dbReference type="GO" id="GO:0004674">
    <property type="term" value="F:protein serine/threonine kinase activity"/>
    <property type="evidence" value="ECO:0007669"/>
    <property type="project" value="UniProtKB-KW"/>
</dbReference>
<comment type="catalytic activity">
    <reaction evidence="7">
        <text>L-threonyl-[protein] + ATP = O-phospho-L-threonyl-[protein] + ADP + H(+)</text>
        <dbReference type="Rhea" id="RHEA:46608"/>
        <dbReference type="Rhea" id="RHEA-COMP:11060"/>
        <dbReference type="Rhea" id="RHEA-COMP:11605"/>
        <dbReference type="ChEBI" id="CHEBI:15378"/>
        <dbReference type="ChEBI" id="CHEBI:30013"/>
        <dbReference type="ChEBI" id="CHEBI:30616"/>
        <dbReference type="ChEBI" id="CHEBI:61977"/>
        <dbReference type="ChEBI" id="CHEBI:456216"/>
        <dbReference type="EC" id="2.7.11.1"/>
    </reaction>
</comment>
<dbReference type="SUPFAM" id="SSF56112">
    <property type="entry name" value="Protein kinase-like (PK-like)"/>
    <property type="match status" value="1"/>
</dbReference>
<name>A0A179F2J0_METCM</name>
<dbReference type="OrthoDB" id="4959768at2759"/>
<reference evidence="11 12" key="1">
    <citation type="journal article" date="2016" name="PLoS Pathog.">
        <title>Biosynthesis of antibiotic leucinostatins in bio-control fungus Purpureocillium lilacinum and their inhibition on phytophthora revealed by genome mining.</title>
        <authorList>
            <person name="Wang G."/>
            <person name="Liu Z."/>
            <person name="Lin R."/>
            <person name="Li E."/>
            <person name="Mao Z."/>
            <person name="Ling J."/>
            <person name="Yang Y."/>
            <person name="Yin W.B."/>
            <person name="Xie B."/>
        </authorList>
    </citation>
    <scope>NUCLEOTIDE SEQUENCE [LARGE SCALE GENOMIC DNA]</scope>
    <source>
        <strain evidence="11">170</strain>
    </source>
</reference>
<dbReference type="InterPro" id="IPR051334">
    <property type="entry name" value="SRPK"/>
</dbReference>
<keyword evidence="2" id="KW-0723">Serine/threonine-protein kinase</keyword>
<organism evidence="11 12">
    <name type="scientific">Pochonia chlamydosporia 170</name>
    <dbReference type="NCBI Taxonomy" id="1380566"/>
    <lineage>
        <taxon>Eukaryota</taxon>
        <taxon>Fungi</taxon>
        <taxon>Dikarya</taxon>
        <taxon>Ascomycota</taxon>
        <taxon>Pezizomycotina</taxon>
        <taxon>Sordariomycetes</taxon>
        <taxon>Hypocreomycetidae</taxon>
        <taxon>Hypocreales</taxon>
        <taxon>Clavicipitaceae</taxon>
        <taxon>Pochonia</taxon>
    </lineage>
</organism>
<dbReference type="GO" id="GO:0005524">
    <property type="term" value="F:ATP binding"/>
    <property type="evidence" value="ECO:0007669"/>
    <property type="project" value="UniProtKB-UniRule"/>
</dbReference>
<evidence type="ECO:0000256" key="8">
    <source>
        <dbReference type="ARBA" id="ARBA00048679"/>
    </source>
</evidence>
<dbReference type="InterPro" id="IPR017441">
    <property type="entry name" value="Protein_kinase_ATP_BS"/>
</dbReference>
<dbReference type="Pfam" id="PF00069">
    <property type="entry name" value="Pkinase"/>
    <property type="match status" value="1"/>
</dbReference>
<keyword evidence="4 9" id="KW-0547">Nucleotide-binding</keyword>
<dbReference type="InterPro" id="IPR011009">
    <property type="entry name" value="Kinase-like_dom_sf"/>
</dbReference>
<proteinExistence type="predicted"/>
<keyword evidence="12" id="KW-1185">Reference proteome</keyword>
<dbReference type="EC" id="2.7.11.1" evidence="1"/>
<dbReference type="PANTHER" id="PTHR47634">
    <property type="entry name" value="PROTEIN KINASE DOMAIN-CONTAINING PROTEIN-RELATED"/>
    <property type="match status" value="1"/>
</dbReference>
<evidence type="ECO:0000256" key="1">
    <source>
        <dbReference type="ARBA" id="ARBA00012513"/>
    </source>
</evidence>